<evidence type="ECO:0000313" key="4">
    <source>
        <dbReference type="Proteomes" id="UP000007110"/>
    </source>
</evidence>
<reference evidence="4" key="1">
    <citation type="submission" date="2015-02" db="EMBL/GenBank/DDBJ databases">
        <title>Genome sequencing for Strongylocentrotus purpuratus.</title>
        <authorList>
            <person name="Murali S."/>
            <person name="Liu Y."/>
            <person name="Vee V."/>
            <person name="English A."/>
            <person name="Wang M."/>
            <person name="Skinner E."/>
            <person name="Han Y."/>
            <person name="Muzny D.M."/>
            <person name="Worley K.C."/>
            <person name="Gibbs R.A."/>
        </authorList>
    </citation>
    <scope>NUCLEOTIDE SEQUENCE</scope>
</reference>
<dbReference type="GO" id="GO:0004735">
    <property type="term" value="F:pyrroline-5-carboxylate reductase activity"/>
    <property type="evidence" value="ECO:0000318"/>
    <property type="project" value="GO_Central"/>
</dbReference>
<reference evidence="3" key="2">
    <citation type="submission" date="2021-01" db="UniProtKB">
        <authorList>
            <consortium name="EnsemblMetazoa"/>
        </authorList>
    </citation>
    <scope>IDENTIFICATION</scope>
</reference>
<dbReference type="GeneID" id="584475"/>
<dbReference type="OMA" id="YCDSFGI"/>
<dbReference type="Proteomes" id="UP000007110">
    <property type="component" value="Unassembled WGS sequence"/>
</dbReference>
<proteinExistence type="inferred from homology"/>
<name>A0A7M7HH62_STRPU</name>
<feature type="domain" description="Pyrroline-5-carboxylate reductase catalytic N-terminal" evidence="2">
    <location>
        <begin position="105"/>
        <end position="183"/>
    </location>
</feature>
<keyword evidence="4" id="KW-1185">Reference proteome</keyword>
<protein>
    <recommendedName>
        <fullName evidence="2">Pyrroline-5-carboxylate reductase catalytic N-terminal domain-containing protein</fullName>
    </recommendedName>
</protein>
<dbReference type="EnsemblMetazoa" id="XM_011677589">
    <property type="protein sequence ID" value="XP_011675891"/>
    <property type="gene ID" value="LOC584475"/>
</dbReference>
<dbReference type="OrthoDB" id="195672at2759"/>
<evidence type="ECO:0000313" key="3">
    <source>
        <dbReference type="EnsemblMetazoa" id="XP_011675891"/>
    </source>
</evidence>
<dbReference type="RefSeq" id="XP_011675891.2">
    <property type="nucleotide sequence ID" value="XM_011677589.2"/>
</dbReference>
<dbReference type="CTD" id="122945"/>
<comment type="similarity">
    <text evidence="1">Belongs to the pyrroline-5-carboxylate reductase family.</text>
</comment>
<dbReference type="Pfam" id="PF03807">
    <property type="entry name" value="F420_oxidored"/>
    <property type="match status" value="1"/>
</dbReference>
<sequence>MRIHDFPLETEMASVVTANSLGNLNDITKDLPSLQFENALSEDEKGPYLILRKRSHAITVSACAQATYFVAVLNEARQKILHLKTPQQSKSSKFLQKAPPRDPVKIGIIGCGRIGNHLANCLLTYADVLPQELLISTRRPETLAQLKKKGIECIYDNVKVASSVHLLFLCVLPSQMATVADDIRTIIPPHCTVYTFLSSVPILRLRRMLNAQAIIRPEFTWERFGGGEEEMWDCSKDVCITLENQEQVEMTCPLAEMKTSIVQTKEKWAEMILYSFVNMCTREGLEKEQTIAVTNEVVLGQSPNQEYLTEFRALDFTRRPTLFPVFDMSAVATNQTPLTQTITENHELRALFVKKYKDVFDKFYYWKGIKQIKPKTQENT</sequence>
<dbReference type="KEGG" id="spu:584475"/>
<dbReference type="Gene3D" id="3.40.50.720">
    <property type="entry name" value="NAD(P)-binding Rossmann-like Domain"/>
    <property type="match status" value="1"/>
</dbReference>
<dbReference type="SUPFAM" id="SSF51735">
    <property type="entry name" value="NAD(P)-binding Rossmann-fold domains"/>
    <property type="match status" value="1"/>
</dbReference>
<evidence type="ECO:0000259" key="2">
    <source>
        <dbReference type="Pfam" id="PF03807"/>
    </source>
</evidence>
<dbReference type="PANTHER" id="PTHR11645:SF58">
    <property type="entry name" value="NADP-DEPENDENT OXIDOREDUCTASE DOMAIN-CONTAINING PROTEIN 1"/>
    <property type="match status" value="1"/>
</dbReference>
<dbReference type="InterPro" id="IPR028939">
    <property type="entry name" value="P5C_Rdtase_cat_N"/>
</dbReference>
<accession>A0A7M7HH62</accession>
<dbReference type="InterPro" id="IPR036291">
    <property type="entry name" value="NAD(P)-bd_dom_sf"/>
</dbReference>
<dbReference type="FunCoup" id="A0A7M7HH62">
    <property type="interactions" value="250"/>
</dbReference>
<organism evidence="3 4">
    <name type="scientific">Strongylocentrotus purpuratus</name>
    <name type="common">Purple sea urchin</name>
    <dbReference type="NCBI Taxonomy" id="7668"/>
    <lineage>
        <taxon>Eukaryota</taxon>
        <taxon>Metazoa</taxon>
        <taxon>Echinodermata</taxon>
        <taxon>Eleutherozoa</taxon>
        <taxon>Echinozoa</taxon>
        <taxon>Echinoidea</taxon>
        <taxon>Euechinoidea</taxon>
        <taxon>Echinacea</taxon>
        <taxon>Camarodonta</taxon>
        <taxon>Echinidea</taxon>
        <taxon>Strongylocentrotidae</taxon>
        <taxon>Strongylocentrotus</taxon>
    </lineage>
</organism>
<dbReference type="GO" id="GO:0055129">
    <property type="term" value="P:L-proline biosynthetic process"/>
    <property type="evidence" value="ECO:0000318"/>
    <property type="project" value="GO_Central"/>
</dbReference>
<dbReference type="AlphaFoldDB" id="A0A7M7HH62"/>
<dbReference type="FunFam" id="3.40.50.720:FF:001506">
    <property type="entry name" value="Uncharacterized protein"/>
    <property type="match status" value="1"/>
</dbReference>
<dbReference type="InParanoid" id="A0A7M7HH62"/>
<dbReference type="PANTHER" id="PTHR11645">
    <property type="entry name" value="PYRROLINE-5-CARBOXYLATE REDUCTASE"/>
    <property type="match status" value="1"/>
</dbReference>
<evidence type="ECO:0000256" key="1">
    <source>
        <dbReference type="ARBA" id="ARBA00005525"/>
    </source>
</evidence>